<organism evidence="7">
    <name type="scientific">Endornavirus-like virus</name>
    <dbReference type="NCBI Taxonomy" id="1906952"/>
    <lineage>
        <taxon>Viruses</taxon>
        <taxon>Riboviria</taxon>
        <taxon>Orthornavirae</taxon>
        <taxon>Kitrinoviricota</taxon>
        <taxon>Alsuviricetes</taxon>
        <taxon>Martellivirales</taxon>
        <taxon>Endornaviridae</taxon>
    </lineage>
</organism>
<feature type="domain" description="RdRp catalytic" evidence="6">
    <location>
        <begin position="67"/>
        <end position="181"/>
    </location>
</feature>
<dbReference type="InterPro" id="IPR001788">
    <property type="entry name" value="RNA-dep_RNA_pol_alsuvir"/>
</dbReference>
<evidence type="ECO:0000259" key="6">
    <source>
        <dbReference type="PROSITE" id="PS50507"/>
    </source>
</evidence>
<evidence type="ECO:0000256" key="4">
    <source>
        <dbReference type="ARBA" id="ARBA00022953"/>
    </source>
</evidence>
<dbReference type="GO" id="GO:0039694">
    <property type="term" value="P:viral RNA genome replication"/>
    <property type="evidence" value="ECO:0007669"/>
    <property type="project" value="InterPro"/>
</dbReference>
<keyword evidence="1" id="KW-0696">RNA-directed RNA polymerase</keyword>
<reference evidence="7" key="1">
    <citation type="journal article" date="2016" name="Virology">
        <title>Novel Endorna-like viruses, including three with two open reading frames, challenge the membership criteria and taxonomy of the Endornaviridae.</title>
        <authorList>
            <person name="Ong J.W."/>
            <person name="Li H."/>
            <person name="Sivasithamparam K."/>
            <person name="Dixon K.W."/>
            <person name="Jones M.G."/>
            <person name="Wylie S.J."/>
        </authorList>
    </citation>
    <scope>NUCLEOTIDE SEQUENCE</scope>
    <source>
        <strain evidence="7">Murdoch-23</strain>
    </source>
</reference>
<evidence type="ECO:0000256" key="5">
    <source>
        <dbReference type="SAM" id="Phobius"/>
    </source>
</evidence>
<dbReference type="SUPFAM" id="SSF56672">
    <property type="entry name" value="DNA/RNA polymerases"/>
    <property type="match status" value="1"/>
</dbReference>
<proteinExistence type="predicted"/>
<dbReference type="PROSITE" id="PS50507">
    <property type="entry name" value="RDRP_SSRNA_POS"/>
    <property type="match status" value="1"/>
</dbReference>
<keyword evidence="2" id="KW-0808">Transferase</keyword>
<reference evidence="7" key="2">
    <citation type="submission" date="2016-05" db="EMBL/GenBank/DDBJ databases">
        <authorList>
            <person name="Lavstsen T."/>
            <person name="Jespersen J.S."/>
        </authorList>
    </citation>
    <scope>NUCLEOTIDE SEQUENCE</scope>
    <source>
        <strain evidence="7">Murdoch-23</strain>
    </source>
</reference>
<keyword evidence="4" id="KW-0693">Viral RNA replication</keyword>
<keyword evidence="5" id="KW-1133">Transmembrane helix</keyword>
<sequence length="190" mass="22115">IRGQMREVQVRIIVWQAKAVAAIFSPLFIEAKKRLKKILKPNILYADGLTPAELNNYLRTFETTSDMVFIEDDGSKQDKRQEEQMIRTQLMIYKKYLRLDERCMDLWFQARNAWGYKGEFLRGQSTDMLQSGAADTAMSNILANHIVHTRLIRELGNELVCMLTLGDDNLIVATKPIDVPRHIKDSRERW</sequence>
<protein>
    <submittedName>
        <fullName evidence="7">Polyprotein</fullName>
    </submittedName>
</protein>
<keyword evidence="3" id="KW-0548">Nucleotidyltransferase</keyword>
<keyword evidence="5" id="KW-0472">Membrane</keyword>
<dbReference type="Pfam" id="PF00978">
    <property type="entry name" value="RdRP_2"/>
    <property type="match status" value="1"/>
</dbReference>
<evidence type="ECO:0000313" key="7">
    <source>
        <dbReference type="EMBL" id="AOV81702.1"/>
    </source>
</evidence>
<keyword evidence="5" id="KW-0812">Transmembrane</keyword>
<evidence type="ECO:0000256" key="3">
    <source>
        <dbReference type="ARBA" id="ARBA00022695"/>
    </source>
</evidence>
<feature type="non-terminal residue" evidence="7">
    <location>
        <position position="190"/>
    </location>
</feature>
<dbReference type="InterPro" id="IPR043502">
    <property type="entry name" value="DNA/RNA_pol_sf"/>
</dbReference>
<name>A0A1D8MBS8_9VIRU</name>
<feature type="transmembrane region" description="Helical" evidence="5">
    <location>
        <begin position="12"/>
        <end position="29"/>
    </location>
</feature>
<dbReference type="InterPro" id="IPR007094">
    <property type="entry name" value="RNA-dir_pol_PSvirus"/>
</dbReference>
<accession>A0A1D8MBS8</accession>
<dbReference type="GO" id="GO:0006351">
    <property type="term" value="P:DNA-templated transcription"/>
    <property type="evidence" value="ECO:0007669"/>
    <property type="project" value="InterPro"/>
</dbReference>
<dbReference type="GO" id="GO:0003723">
    <property type="term" value="F:RNA binding"/>
    <property type="evidence" value="ECO:0007669"/>
    <property type="project" value="InterPro"/>
</dbReference>
<evidence type="ECO:0000256" key="1">
    <source>
        <dbReference type="ARBA" id="ARBA00022484"/>
    </source>
</evidence>
<dbReference type="GO" id="GO:0003968">
    <property type="term" value="F:RNA-directed RNA polymerase activity"/>
    <property type="evidence" value="ECO:0007669"/>
    <property type="project" value="UniProtKB-KW"/>
</dbReference>
<evidence type="ECO:0000256" key="2">
    <source>
        <dbReference type="ARBA" id="ARBA00022679"/>
    </source>
</evidence>
<dbReference type="EMBL" id="KX355163">
    <property type="protein sequence ID" value="AOV81702.1"/>
    <property type="molecule type" value="Genomic_RNA"/>
</dbReference>
<feature type="non-terminal residue" evidence="7">
    <location>
        <position position="1"/>
    </location>
</feature>